<feature type="transmembrane region" description="Helical" evidence="2">
    <location>
        <begin position="121"/>
        <end position="143"/>
    </location>
</feature>
<dbReference type="RefSeq" id="WP_007890413.1">
    <property type="nucleotide sequence ID" value="NZ_CP173697.1"/>
</dbReference>
<dbReference type="PANTHER" id="PTHR46558">
    <property type="entry name" value="TRACRIPTIONAL REGULATORY PROTEIN-RELATED-RELATED"/>
    <property type="match status" value="1"/>
</dbReference>
<evidence type="ECO:0000313" key="5">
    <source>
        <dbReference type="Proteomes" id="UP000049979"/>
    </source>
</evidence>
<proteinExistence type="predicted"/>
<dbReference type="PROSITE" id="PS50943">
    <property type="entry name" value="HTH_CROC1"/>
    <property type="match status" value="1"/>
</dbReference>
<accession>A0A0M6WM67</accession>
<dbReference type="GO" id="GO:0003677">
    <property type="term" value="F:DNA binding"/>
    <property type="evidence" value="ECO:0007669"/>
    <property type="project" value="UniProtKB-KW"/>
</dbReference>
<dbReference type="CDD" id="cd00093">
    <property type="entry name" value="HTH_XRE"/>
    <property type="match status" value="1"/>
</dbReference>
<dbReference type="SUPFAM" id="SSF47413">
    <property type="entry name" value="lambda repressor-like DNA-binding domains"/>
    <property type="match status" value="1"/>
</dbReference>
<feature type="transmembrane region" description="Helical" evidence="2">
    <location>
        <begin position="97"/>
        <end position="115"/>
    </location>
</feature>
<keyword evidence="2" id="KW-1133">Transmembrane helix</keyword>
<organism evidence="4 5">
    <name type="scientific">Roseburia faecis</name>
    <dbReference type="NCBI Taxonomy" id="301302"/>
    <lineage>
        <taxon>Bacteria</taxon>
        <taxon>Bacillati</taxon>
        <taxon>Bacillota</taxon>
        <taxon>Clostridia</taxon>
        <taxon>Lachnospirales</taxon>
        <taxon>Lachnospiraceae</taxon>
        <taxon>Roseburia</taxon>
    </lineage>
</organism>
<keyword evidence="1" id="KW-0238">DNA-binding</keyword>
<keyword evidence="2" id="KW-0812">Transmembrane</keyword>
<dbReference type="Gene3D" id="1.10.260.40">
    <property type="entry name" value="lambda repressor-like DNA-binding domains"/>
    <property type="match status" value="1"/>
</dbReference>
<keyword evidence="2" id="KW-0472">Membrane</keyword>
<dbReference type="PANTHER" id="PTHR46558:SF13">
    <property type="entry name" value="HTH-TYPE TRANSCRIPTIONAL REGULATOR IMMR"/>
    <property type="match status" value="1"/>
</dbReference>
<gene>
    <name evidence="4" type="ORF">M72_27871</name>
</gene>
<dbReference type="OrthoDB" id="9801008at2"/>
<dbReference type="InterPro" id="IPR001387">
    <property type="entry name" value="Cro/C1-type_HTH"/>
</dbReference>
<evidence type="ECO:0000256" key="1">
    <source>
        <dbReference type="ARBA" id="ARBA00023125"/>
    </source>
</evidence>
<sequence>MEFAEKLITLRKSRELTQEQLAEQLNVSRQSISKWESGQVIPEVEKIVELSKVFDVTVDYLLKPSEIDELSVKTEILEQQQKQMLVREQKRTQISKNIMYSIGIYLIFFAVYFIGHFYFEIWNASVILAELLIATAIVVFVWVRSFSDKS</sequence>
<evidence type="ECO:0000313" key="4">
    <source>
        <dbReference type="EMBL" id="CRL37106.1"/>
    </source>
</evidence>
<dbReference type="Pfam" id="PF01381">
    <property type="entry name" value="HTH_3"/>
    <property type="match status" value="1"/>
</dbReference>
<dbReference type="SMART" id="SM00530">
    <property type="entry name" value="HTH_XRE"/>
    <property type="match status" value="1"/>
</dbReference>
<evidence type="ECO:0000259" key="3">
    <source>
        <dbReference type="PROSITE" id="PS50943"/>
    </source>
</evidence>
<dbReference type="AlphaFoldDB" id="A0A0M6WM67"/>
<keyword evidence="5" id="KW-1185">Reference proteome</keyword>
<dbReference type="InterPro" id="IPR010982">
    <property type="entry name" value="Lambda_DNA-bd_dom_sf"/>
</dbReference>
<dbReference type="Proteomes" id="UP000049979">
    <property type="component" value="Unassembled WGS sequence"/>
</dbReference>
<feature type="domain" description="HTH cro/C1-type" evidence="3">
    <location>
        <begin position="7"/>
        <end position="61"/>
    </location>
</feature>
<reference evidence="5" key="1">
    <citation type="submission" date="2015-05" db="EMBL/GenBank/DDBJ databases">
        <authorList>
            <consortium name="Pathogen Informatics"/>
        </authorList>
    </citation>
    <scope>NUCLEOTIDE SEQUENCE [LARGE SCALE GENOMIC DNA]</scope>
    <source>
        <strain evidence="5">M72</strain>
    </source>
</reference>
<name>A0A0M6WM67_9FIRM</name>
<dbReference type="GeneID" id="75160567"/>
<dbReference type="EMBL" id="CVRR01000015">
    <property type="protein sequence ID" value="CRL37106.1"/>
    <property type="molecule type" value="Genomic_DNA"/>
</dbReference>
<protein>
    <recommendedName>
        <fullName evidence="3">HTH cro/C1-type domain-containing protein</fullName>
    </recommendedName>
</protein>
<evidence type="ECO:0000256" key="2">
    <source>
        <dbReference type="SAM" id="Phobius"/>
    </source>
</evidence>